<keyword evidence="6" id="KW-0342">GTP-binding</keyword>
<dbReference type="GO" id="GO:0046872">
    <property type="term" value="F:metal ion binding"/>
    <property type="evidence" value="ECO:0007669"/>
    <property type="project" value="UniProtKB-KW"/>
</dbReference>
<keyword evidence="2" id="KW-0808">Transferase</keyword>
<evidence type="ECO:0000256" key="4">
    <source>
        <dbReference type="ARBA" id="ARBA00022741"/>
    </source>
</evidence>
<dbReference type="EMBL" id="JADPIE010000002">
    <property type="protein sequence ID" value="MBF8436416.1"/>
    <property type="molecule type" value="Genomic_DNA"/>
</dbReference>
<dbReference type="CDD" id="cd02503">
    <property type="entry name" value="MobA"/>
    <property type="match status" value="1"/>
</dbReference>
<keyword evidence="5" id="KW-0460">Magnesium</keyword>
<evidence type="ECO:0000256" key="7">
    <source>
        <dbReference type="ARBA" id="ARBA00023150"/>
    </source>
</evidence>
<sequence length="189" mass="22421">MGEYDKPHLEFYQDKTILGFIINNLKSDFNLKVVAKNRDEFSDYDVEVLTDLKDAGPLGGIYTGLEMTESKYNFFMGCDMPFINKTLIRWMFNRAKMSDKDGLVPVDGNFYEPLFAIYRKSCLESVEKVILEDRWPIISFYEYINLEFIQKNKLREMSSFNNIFFNINTYEDYLKAKNEILPEYIKMED</sequence>
<dbReference type="SUPFAM" id="SSF53448">
    <property type="entry name" value="Nucleotide-diphospho-sugar transferases"/>
    <property type="match status" value="1"/>
</dbReference>
<evidence type="ECO:0000313" key="9">
    <source>
        <dbReference type="EMBL" id="MBF8436416.1"/>
    </source>
</evidence>
<dbReference type="PANTHER" id="PTHR19136:SF81">
    <property type="entry name" value="MOLYBDENUM COFACTOR GUANYLYLTRANSFERASE"/>
    <property type="match status" value="1"/>
</dbReference>
<evidence type="ECO:0000256" key="6">
    <source>
        <dbReference type="ARBA" id="ARBA00023134"/>
    </source>
</evidence>
<dbReference type="InterPro" id="IPR025877">
    <property type="entry name" value="MobA-like_NTP_Trfase"/>
</dbReference>
<dbReference type="Pfam" id="PF12804">
    <property type="entry name" value="NTP_transf_3"/>
    <property type="match status" value="1"/>
</dbReference>
<dbReference type="InterPro" id="IPR013482">
    <property type="entry name" value="Molybde_CF_guanTrfase"/>
</dbReference>
<keyword evidence="10" id="KW-1185">Reference proteome</keyword>
<feature type="domain" description="MobA-like NTP transferase" evidence="8">
    <location>
        <begin position="1"/>
        <end position="130"/>
    </location>
</feature>
<dbReference type="GO" id="GO:0006777">
    <property type="term" value="P:Mo-molybdopterin cofactor biosynthetic process"/>
    <property type="evidence" value="ECO:0007669"/>
    <property type="project" value="UniProtKB-KW"/>
</dbReference>
<organism evidence="9 10">
    <name type="scientific">Halonatronomonas betaini</name>
    <dbReference type="NCBI Taxonomy" id="2778430"/>
    <lineage>
        <taxon>Bacteria</taxon>
        <taxon>Bacillati</taxon>
        <taxon>Bacillota</taxon>
        <taxon>Clostridia</taxon>
        <taxon>Halanaerobiales</taxon>
        <taxon>Halarsenatibacteraceae</taxon>
        <taxon>Halonatronomonas</taxon>
    </lineage>
</organism>
<accession>A0A931ARB9</accession>
<evidence type="ECO:0000256" key="5">
    <source>
        <dbReference type="ARBA" id="ARBA00022842"/>
    </source>
</evidence>
<dbReference type="GO" id="GO:0016779">
    <property type="term" value="F:nucleotidyltransferase activity"/>
    <property type="evidence" value="ECO:0007669"/>
    <property type="project" value="UniProtKB-KW"/>
</dbReference>
<evidence type="ECO:0000256" key="1">
    <source>
        <dbReference type="ARBA" id="ARBA00022490"/>
    </source>
</evidence>
<keyword evidence="4" id="KW-0547">Nucleotide-binding</keyword>
<evidence type="ECO:0000259" key="8">
    <source>
        <dbReference type="Pfam" id="PF12804"/>
    </source>
</evidence>
<keyword evidence="1" id="KW-0963">Cytoplasm</keyword>
<evidence type="ECO:0000256" key="2">
    <source>
        <dbReference type="ARBA" id="ARBA00022679"/>
    </source>
</evidence>
<dbReference type="GO" id="GO:0005525">
    <property type="term" value="F:GTP binding"/>
    <property type="evidence" value="ECO:0007669"/>
    <property type="project" value="UniProtKB-KW"/>
</dbReference>
<dbReference type="InterPro" id="IPR029044">
    <property type="entry name" value="Nucleotide-diphossugar_trans"/>
</dbReference>
<evidence type="ECO:0000256" key="3">
    <source>
        <dbReference type="ARBA" id="ARBA00022723"/>
    </source>
</evidence>
<evidence type="ECO:0000313" key="10">
    <source>
        <dbReference type="Proteomes" id="UP000621436"/>
    </source>
</evidence>
<protein>
    <submittedName>
        <fullName evidence="9">Molybdenum cofactor guanylyltransferase</fullName>
    </submittedName>
</protein>
<proteinExistence type="predicted"/>
<dbReference type="AlphaFoldDB" id="A0A931ARB9"/>
<dbReference type="Gene3D" id="3.90.550.10">
    <property type="entry name" value="Spore Coat Polysaccharide Biosynthesis Protein SpsA, Chain A"/>
    <property type="match status" value="1"/>
</dbReference>
<gene>
    <name evidence="9" type="ORF">I0Q91_04925</name>
</gene>
<keyword evidence="9" id="KW-0548">Nucleotidyltransferase</keyword>
<keyword evidence="7" id="KW-0501">Molybdenum cofactor biosynthesis</keyword>
<reference evidence="9" key="1">
    <citation type="submission" date="2020-11" db="EMBL/GenBank/DDBJ databases">
        <title>Halonatronomonas betainensis gen. nov., sp. nov. a novel haloalkaliphilic representative of the family Halanaerobiacae capable of betaine degradation.</title>
        <authorList>
            <person name="Boltyanskaya Y."/>
            <person name="Kevbrin V."/>
            <person name="Detkova E."/>
            <person name="Grouzdev D.S."/>
            <person name="Koziaeva V."/>
            <person name="Zhilina T."/>
        </authorList>
    </citation>
    <scope>NUCLEOTIDE SEQUENCE</scope>
    <source>
        <strain evidence="9">Z-7014</strain>
    </source>
</reference>
<name>A0A931ARB9_9FIRM</name>
<comment type="caution">
    <text evidence="9">The sequence shown here is derived from an EMBL/GenBank/DDBJ whole genome shotgun (WGS) entry which is preliminary data.</text>
</comment>
<dbReference type="PANTHER" id="PTHR19136">
    <property type="entry name" value="MOLYBDENUM COFACTOR GUANYLYLTRANSFERASE"/>
    <property type="match status" value="1"/>
</dbReference>
<keyword evidence="3" id="KW-0479">Metal-binding</keyword>
<dbReference type="Proteomes" id="UP000621436">
    <property type="component" value="Unassembled WGS sequence"/>
</dbReference>